<reference evidence="1 2" key="1">
    <citation type="journal article" date="2006" name="Science">
        <title>Phytophthora genome sequences uncover evolutionary origins and mechanisms of pathogenesis.</title>
        <authorList>
            <person name="Tyler B.M."/>
            <person name="Tripathy S."/>
            <person name="Zhang X."/>
            <person name="Dehal P."/>
            <person name="Jiang R.H."/>
            <person name="Aerts A."/>
            <person name="Arredondo F.D."/>
            <person name="Baxter L."/>
            <person name="Bensasson D."/>
            <person name="Beynon J.L."/>
            <person name="Chapman J."/>
            <person name="Damasceno C.M."/>
            <person name="Dorrance A.E."/>
            <person name="Dou D."/>
            <person name="Dickerman A.W."/>
            <person name="Dubchak I.L."/>
            <person name="Garbelotto M."/>
            <person name="Gijzen M."/>
            <person name="Gordon S.G."/>
            <person name="Govers F."/>
            <person name="Grunwald N.J."/>
            <person name="Huang W."/>
            <person name="Ivors K.L."/>
            <person name="Jones R.W."/>
            <person name="Kamoun S."/>
            <person name="Krampis K."/>
            <person name="Lamour K.H."/>
            <person name="Lee M.K."/>
            <person name="McDonald W.H."/>
            <person name="Medina M."/>
            <person name="Meijer H.J."/>
            <person name="Nordberg E.K."/>
            <person name="Maclean D.J."/>
            <person name="Ospina-Giraldo M.D."/>
            <person name="Morris P.F."/>
            <person name="Phuntumart V."/>
            <person name="Putnam N.H."/>
            <person name="Rash S."/>
            <person name="Rose J.K."/>
            <person name="Sakihama Y."/>
            <person name="Salamov A.A."/>
            <person name="Savidor A."/>
            <person name="Scheuring C.F."/>
            <person name="Smith B.M."/>
            <person name="Sobral B.W."/>
            <person name="Terry A."/>
            <person name="Torto-Alalibo T.A."/>
            <person name="Win J."/>
            <person name="Xu Z."/>
            <person name="Zhang H."/>
            <person name="Grigoriev I.V."/>
            <person name="Rokhsar D.S."/>
            <person name="Boore J.L."/>
        </authorList>
    </citation>
    <scope>NUCLEOTIDE SEQUENCE [LARGE SCALE GENOMIC DNA]</scope>
    <source>
        <strain evidence="1 2">P6497</strain>
    </source>
</reference>
<dbReference type="OMA" id="FNWIEAC"/>
<dbReference type="KEGG" id="psoj:PHYSODRAFT_515028"/>
<proteinExistence type="predicted"/>
<protein>
    <submittedName>
        <fullName evidence="1">Uncharacterized protein</fullName>
    </submittedName>
</protein>
<evidence type="ECO:0000313" key="1">
    <source>
        <dbReference type="EMBL" id="EGZ12193.1"/>
    </source>
</evidence>
<dbReference type="GeneID" id="20659623"/>
<accession>G4ZZ10</accession>
<dbReference type="EMBL" id="JH159157">
    <property type="protein sequence ID" value="EGZ12193.1"/>
    <property type="molecule type" value="Genomic_DNA"/>
</dbReference>
<dbReference type="AlphaFoldDB" id="G4ZZ10"/>
<sequence>MACWRDGNTLEISLNSPIPEQASTWREVDKRFWPTFLWSDNPWLREVGGAVLTSKKYHRIRVCALAELHIQRTGVASYSIAIPSPVQETKHHTRPKLGRWGLAVLLGSPPLAIVEEMRVKRELNLRHQPELQHQYFWTVNAQGAVSGVVLDDQRRKVASLRLHQHEDGIHWELRATIPYHTA</sequence>
<dbReference type="Proteomes" id="UP000002640">
    <property type="component" value="Unassembled WGS sequence"/>
</dbReference>
<organism evidence="1 2">
    <name type="scientific">Phytophthora sojae (strain P6497)</name>
    <name type="common">Soybean stem and root rot agent</name>
    <name type="synonym">Phytophthora megasperma f. sp. glycines</name>
    <dbReference type="NCBI Taxonomy" id="1094619"/>
    <lineage>
        <taxon>Eukaryota</taxon>
        <taxon>Sar</taxon>
        <taxon>Stramenopiles</taxon>
        <taxon>Oomycota</taxon>
        <taxon>Peronosporomycetes</taxon>
        <taxon>Peronosporales</taxon>
        <taxon>Peronosporaceae</taxon>
        <taxon>Phytophthora</taxon>
    </lineage>
</organism>
<dbReference type="InParanoid" id="G4ZZ10"/>
<gene>
    <name evidence="1" type="ORF">PHYSODRAFT_515028</name>
</gene>
<dbReference type="RefSeq" id="XP_009532526.1">
    <property type="nucleotide sequence ID" value="XM_009534231.1"/>
</dbReference>
<keyword evidence="2" id="KW-1185">Reference proteome</keyword>
<evidence type="ECO:0000313" key="2">
    <source>
        <dbReference type="Proteomes" id="UP000002640"/>
    </source>
</evidence>
<name>G4ZZ10_PHYSP</name>